<name>A0AAF5Q3X4_WUCBA</name>
<sequence>MSFVCIENDMELNNLCSNHSVKKFSLQYKSGETAGGPGEEDESSGRLSGQEIIDGHDGRKDGQNVGQRDKSG</sequence>
<protein>
    <submittedName>
        <fullName evidence="3">Uncharacterized protein</fullName>
    </submittedName>
</protein>
<dbReference type="AlphaFoldDB" id="A0AAF5Q3X4"/>
<evidence type="ECO:0000313" key="2">
    <source>
        <dbReference type="Proteomes" id="UP000093561"/>
    </source>
</evidence>
<organism evidence="2 3">
    <name type="scientific">Wuchereria bancrofti</name>
    <dbReference type="NCBI Taxonomy" id="6293"/>
    <lineage>
        <taxon>Eukaryota</taxon>
        <taxon>Metazoa</taxon>
        <taxon>Ecdysozoa</taxon>
        <taxon>Nematoda</taxon>
        <taxon>Chromadorea</taxon>
        <taxon>Rhabditida</taxon>
        <taxon>Spirurina</taxon>
        <taxon>Spiruromorpha</taxon>
        <taxon>Filarioidea</taxon>
        <taxon>Onchocercidae</taxon>
        <taxon>Wuchereria</taxon>
    </lineage>
</organism>
<evidence type="ECO:0000313" key="3">
    <source>
        <dbReference type="WBParaSite" id="mrna-Wban_09751"/>
    </source>
</evidence>
<feature type="compositionally biased region" description="Basic and acidic residues" evidence="1">
    <location>
        <begin position="53"/>
        <end position="72"/>
    </location>
</feature>
<feature type="region of interest" description="Disordered" evidence="1">
    <location>
        <begin position="29"/>
        <end position="72"/>
    </location>
</feature>
<evidence type="ECO:0000256" key="1">
    <source>
        <dbReference type="SAM" id="MobiDB-lite"/>
    </source>
</evidence>
<accession>A0AAF5Q3X4</accession>
<reference evidence="2" key="1">
    <citation type="submission" date="2015-03" db="EMBL/GenBank/DDBJ databases">
        <title>Wuchereria bancrofti Genome Sequencing Papua New Guinea Strain.</title>
        <authorList>
            <person name="Small S.T."/>
            <person name="Serre D."/>
            <person name="Zimmerman P.A."/>
        </authorList>
    </citation>
    <scope>NUCLEOTIDE SEQUENCE [LARGE SCALE GENOMIC DNA]</scope>
    <source>
        <strain evidence="2">pt0022</strain>
    </source>
</reference>
<dbReference type="WBParaSite" id="mrna-Wban_09751">
    <property type="protein sequence ID" value="mrna-Wban_09751"/>
    <property type="gene ID" value="Wban_09751"/>
</dbReference>
<reference evidence="2" key="2">
    <citation type="journal article" date="2016" name="Mol. Ecol.">
        <title>Population genomics of the filarial nematode parasite Wuchereria bancrofti from mosquitoes.</title>
        <authorList>
            <person name="Small S.T."/>
            <person name="Reimer L.J."/>
            <person name="Tisch D.J."/>
            <person name="King C.L."/>
            <person name="Christensen B.M."/>
            <person name="Siba P.M."/>
            <person name="Kazura J.W."/>
            <person name="Serre D."/>
            <person name="Zimmerman P.A."/>
        </authorList>
    </citation>
    <scope>NUCLEOTIDE SEQUENCE</scope>
    <source>
        <strain evidence="2">pt0022</strain>
    </source>
</reference>
<proteinExistence type="predicted"/>
<dbReference type="Proteomes" id="UP000093561">
    <property type="component" value="Unassembled WGS sequence"/>
</dbReference>
<reference evidence="3" key="3">
    <citation type="submission" date="2024-02" db="UniProtKB">
        <authorList>
            <consortium name="WormBaseParasite"/>
        </authorList>
    </citation>
    <scope>IDENTIFICATION</scope>
    <source>
        <strain evidence="3">pt0022</strain>
    </source>
</reference>